<accession>A0A1F5G5T9</accession>
<gene>
    <name evidence="1" type="ORF">A2693_05075</name>
</gene>
<dbReference type="Gene3D" id="1.20.120.1760">
    <property type="match status" value="1"/>
</dbReference>
<comment type="caution">
    <text evidence="1">The sequence shown here is derived from an EMBL/GenBank/DDBJ whole genome shotgun (WGS) entry which is preliminary data.</text>
</comment>
<dbReference type="Pfam" id="PF01066">
    <property type="entry name" value="CDP-OH_P_transf"/>
    <property type="match status" value="1"/>
</dbReference>
<dbReference type="GO" id="GO:0008654">
    <property type="term" value="P:phospholipid biosynthetic process"/>
    <property type="evidence" value="ECO:0007669"/>
    <property type="project" value="InterPro"/>
</dbReference>
<dbReference type="GO" id="GO:0016020">
    <property type="term" value="C:membrane"/>
    <property type="evidence" value="ECO:0007669"/>
    <property type="project" value="InterPro"/>
</dbReference>
<evidence type="ECO:0000313" key="1">
    <source>
        <dbReference type="EMBL" id="OGD87242.1"/>
    </source>
</evidence>
<sequence>MTERPKNLTTSETRNSKLRELTASPIQLITQRLHEAFPSLEPNHITAAGIVGTAIGSLIALDGNQKAASLPVLCISAGLDAFDGALARRIEAESPGSVDFKKGAVYDSISDRTQELVMALSRAVSANKKGSTLGKALALLNAVSNSLPSTAKAFAETKGVVVPENGRGPKGVIGTRVGRAVLGIASTVFPEVKSVPTQIIADAIVTSANIATAIERADLARKETGTLAESDRADARVRFKALALFTAIAVGTSAITYIHLKNRKSEKSDTQEKDAPSEDEYLQIISDIESYCRENELDHRFVGGTVTDLIGPETEFQIDVAERRIKLINANKPRMIREDGSVKDMDLVVFTKSREEFLRAKSEFERKEAEAKTQNKPFPQISIESAYQPDWPKRNKLKQFVSAFEFNQNGSSHLAFGDTTQEISPETLQPWTINIDGWNQITVFNPVAHRLCYELRVPSGLKPKDVAKMPPLENFAYAVITAGLDSGIDYRIVYNSWWTYIQKLQRFPDPLTKVKGKITEVWWKTLGTSVTHGKGMLGNLSRFNNKMNG</sequence>
<dbReference type="InterPro" id="IPR000462">
    <property type="entry name" value="CDP-OH_P_trans"/>
</dbReference>
<reference evidence="1 2" key="1">
    <citation type="journal article" date="2016" name="Nat. Commun.">
        <title>Thousands of microbial genomes shed light on interconnected biogeochemical processes in an aquifer system.</title>
        <authorList>
            <person name="Anantharaman K."/>
            <person name="Brown C.T."/>
            <person name="Hug L.A."/>
            <person name="Sharon I."/>
            <person name="Castelle C.J."/>
            <person name="Probst A.J."/>
            <person name="Thomas B.C."/>
            <person name="Singh A."/>
            <person name="Wilkins M.J."/>
            <person name="Karaoz U."/>
            <person name="Brodie E.L."/>
            <person name="Williams K.H."/>
            <person name="Hubbard S.S."/>
            <person name="Banfield J.F."/>
        </authorList>
    </citation>
    <scope>NUCLEOTIDE SEQUENCE [LARGE SCALE GENOMIC DNA]</scope>
</reference>
<dbReference type="Proteomes" id="UP000178577">
    <property type="component" value="Unassembled WGS sequence"/>
</dbReference>
<proteinExistence type="predicted"/>
<dbReference type="AlphaFoldDB" id="A0A1F5G5T9"/>
<evidence type="ECO:0000313" key="2">
    <source>
        <dbReference type="Proteomes" id="UP000178577"/>
    </source>
</evidence>
<dbReference type="GO" id="GO:0016780">
    <property type="term" value="F:phosphotransferase activity, for other substituted phosphate groups"/>
    <property type="evidence" value="ECO:0007669"/>
    <property type="project" value="InterPro"/>
</dbReference>
<dbReference type="InterPro" id="IPR043130">
    <property type="entry name" value="CDP-OH_PTrfase_TM_dom"/>
</dbReference>
<dbReference type="EMBL" id="MFAY01000063">
    <property type="protein sequence ID" value="OGD87242.1"/>
    <property type="molecule type" value="Genomic_DNA"/>
</dbReference>
<organism evidence="1 2">
    <name type="scientific">Candidatus Curtissbacteria bacterium RIFCSPHIGHO2_01_FULL_40_12</name>
    <dbReference type="NCBI Taxonomy" id="1797710"/>
    <lineage>
        <taxon>Bacteria</taxon>
        <taxon>Candidatus Curtissiibacteriota</taxon>
    </lineage>
</organism>
<protein>
    <submittedName>
        <fullName evidence="1">Uncharacterized protein</fullName>
    </submittedName>
</protein>
<name>A0A1F5G5T9_9BACT</name>